<keyword evidence="1" id="KW-0472">Membrane</keyword>
<dbReference type="AlphaFoldDB" id="A0A0G4K0H1"/>
<evidence type="ECO:0000313" key="2">
    <source>
        <dbReference type="EMBL" id="CPR20020.1"/>
    </source>
</evidence>
<evidence type="ECO:0000313" key="3">
    <source>
        <dbReference type="Proteomes" id="UP000044377"/>
    </source>
</evidence>
<keyword evidence="3" id="KW-1185">Reference proteome</keyword>
<dbReference type="EMBL" id="CGIG01000001">
    <property type="protein sequence ID" value="CPR20020.1"/>
    <property type="molecule type" value="Genomic_DNA"/>
</dbReference>
<dbReference type="STRING" id="1109412.BN1221_04089"/>
<dbReference type="Proteomes" id="UP000044377">
    <property type="component" value="Unassembled WGS sequence"/>
</dbReference>
<feature type="transmembrane region" description="Helical" evidence="1">
    <location>
        <begin position="21"/>
        <end position="41"/>
    </location>
</feature>
<evidence type="ECO:0000256" key="1">
    <source>
        <dbReference type="SAM" id="Phobius"/>
    </source>
</evidence>
<protein>
    <submittedName>
        <fullName evidence="2">Uncharacterized protein</fullName>
    </submittedName>
</protein>
<gene>
    <name evidence="2" type="ORF">BN1221_04089</name>
</gene>
<organism evidence="2 3">
    <name type="scientific">Brenneria goodwinii</name>
    <dbReference type="NCBI Taxonomy" id="1109412"/>
    <lineage>
        <taxon>Bacteria</taxon>
        <taxon>Pseudomonadati</taxon>
        <taxon>Pseudomonadota</taxon>
        <taxon>Gammaproteobacteria</taxon>
        <taxon>Enterobacterales</taxon>
        <taxon>Pectobacteriaceae</taxon>
        <taxon>Brenneria</taxon>
    </lineage>
</organism>
<sequence length="45" mass="4859">MLSAPAAVIHPAIFSPGYFPIAPRLTIIVGFVVQPTIIIHFKSIN</sequence>
<accession>A0A0G4K0H1</accession>
<name>A0A0G4K0H1_9GAMM</name>
<keyword evidence="1" id="KW-1133">Transmembrane helix</keyword>
<proteinExistence type="predicted"/>
<keyword evidence="1" id="KW-0812">Transmembrane</keyword>
<reference evidence="3" key="1">
    <citation type="submission" date="2015-01" db="EMBL/GenBank/DDBJ databases">
        <authorList>
            <person name="Paterson Steve"/>
        </authorList>
    </citation>
    <scope>NUCLEOTIDE SEQUENCE [LARGE SCALE GENOMIC DNA]</scope>
    <source>
        <strain evidence="3">OBR1</strain>
    </source>
</reference>